<gene>
    <name evidence="17" type="ORF">QYB97_02525</name>
</gene>
<dbReference type="Proteomes" id="UP001172721">
    <property type="component" value="Unassembled WGS sequence"/>
</dbReference>
<dbReference type="SUPFAM" id="SSF47384">
    <property type="entry name" value="Homodimeric domain of signal transducing histidine kinase"/>
    <property type="match status" value="1"/>
</dbReference>
<dbReference type="CDD" id="cd00075">
    <property type="entry name" value="HATPase"/>
    <property type="match status" value="1"/>
</dbReference>
<dbReference type="InterPro" id="IPR003660">
    <property type="entry name" value="HAMP_dom"/>
</dbReference>
<dbReference type="SMART" id="SM00387">
    <property type="entry name" value="HATPase_c"/>
    <property type="match status" value="1"/>
</dbReference>
<keyword evidence="4" id="KW-1003">Cell membrane</keyword>
<feature type="transmembrane region" description="Helical" evidence="14">
    <location>
        <begin position="12"/>
        <end position="30"/>
    </location>
</feature>
<dbReference type="Pfam" id="PF00512">
    <property type="entry name" value="HisKA"/>
    <property type="match status" value="1"/>
</dbReference>
<keyword evidence="11 14" id="KW-1133">Transmembrane helix</keyword>
<keyword evidence="6" id="KW-0808">Transferase</keyword>
<dbReference type="Gene3D" id="6.10.340.10">
    <property type="match status" value="1"/>
</dbReference>
<dbReference type="Gene3D" id="3.30.565.10">
    <property type="entry name" value="Histidine kinase-like ATPase, C-terminal domain"/>
    <property type="match status" value="1"/>
</dbReference>
<dbReference type="SUPFAM" id="SSF158472">
    <property type="entry name" value="HAMP domain-like"/>
    <property type="match status" value="1"/>
</dbReference>
<dbReference type="PROSITE" id="PS50109">
    <property type="entry name" value="HIS_KIN"/>
    <property type="match status" value="1"/>
</dbReference>
<dbReference type="GO" id="GO:0016301">
    <property type="term" value="F:kinase activity"/>
    <property type="evidence" value="ECO:0007669"/>
    <property type="project" value="UniProtKB-KW"/>
</dbReference>
<dbReference type="Pfam" id="PF02518">
    <property type="entry name" value="HATPase_c"/>
    <property type="match status" value="1"/>
</dbReference>
<dbReference type="InterPro" id="IPR005467">
    <property type="entry name" value="His_kinase_dom"/>
</dbReference>
<dbReference type="CDD" id="cd06225">
    <property type="entry name" value="HAMP"/>
    <property type="match status" value="1"/>
</dbReference>
<proteinExistence type="predicted"/>
<dbReference type="EMBL" id="JAUHTR010000001">
    <property type="protein sequence ID" value="MDN4523325.1"/>
    <property type="molecule type" value="Genomic_DNA"/>
</dbReference>
<evidence type="ECO:0000256" key="6">
    <source>
        <dbReference type="ARBA" id="ARBA00022679"/>
    </source>
</evidence>
<accession>A0ABT8HS63</accession>
<dbReference type="InterPro" id="IPR050398">
    <property type="entry name" value="HssS/ArlS-like"/>
</dbReference>
<dbReference type="SUPFAM" id="SSF55874">
    <property type="entry name" value="ATPase domain of HSP90 chaperone/DNA topoisomerase II/histidine kinase"/>
    <property type="match status" value="1"/>
</dbReference>
<evidence type="ECO:0000256" key="5">
    <source>
        <dbReference type="ARBA" id="ARBA00022553"/>
    </source>
</evidence>
<evidence type="ECO:0000313" key="17">
    <source>
        <dbReference type="EMBL" id="MDN4523325.1"/>
    </source>
</evidence>
<dbReference type="PANTHER" id="PTHR45528:SF1">
    <property type="entry name" value="SENSOR HISTIDINE KINASE CPXA"/>
    <property type="match status" value="1"/>
</dbReference>
<dbReference type="CDD" id="cd00082">
    <property type="entry name" value="HisKA"/>
    <property type="match status" value="1"/>
</dbReference>
<evidence type="ECO:0000313" key="18">
    <source>
        <dbReference type="Proteomes" id="UP001172721"/>
    </source>
</evidence>
<organism evidence="17 18">
    <name type="scientific">Fictibacillus fluitans</name>
    <dbReference type="NCBI Taxonomy" id="3058422"/>
    <lineage>
        <taxon>Bacteria</taxon>
        <taxon>Bacillati</taxon>
        <taxon>Bacillota</taxon>
        <taxon>Bacilli</taxon>
        <taxon>Bacillales</taxon>
        <taxon>Fictibacillaceae</taxon>
        <taxon>Fictibacillus</taxon>
    </lineage>
</organism>
<evidence type="ECO:0000259" key="15">
    <source>
        <dbReference type="PROSITE" id="PS50109"/>
    </source>
</evidence>
<reference evidence="17" key="1">
    <citation type="submission" date="2023-07" db="EMBL/GenBank/DDBJ databases">
        <title>Fictibacillus sp. isolated from freshwater pond.</title>
        <authorList>
            <person name="Kirdat K."/>
            <person name="Bhat A."/>
            <person name="Mourya A."/>
            <person name="Yadav A."/>
        </authorList>
    </citation>
    <scope>NUCLEOTIDE SEQUENCE</scope>
    <source>
        <strain evidence="17">NE201</strain>
    </source>
</reference>
<evidence type="ECO:0000256" key="12">
    <source>
        <dbReference type="ARBA" id="ARBA00023012"/>
    </source>
</evidence>
<feature type="domain" description="HAMP" evidence="16">
    <location>
        <begin position="170"/>
        <end position="222"/>
    </location>
</feature>
<comment type="catalytic activity">
    <reaction evidence="1">
        <text>ATP + protein L-histidine = ADP + protein N-phospho-L-histidine.</text>
        <dbReference type="EC" id="2.7.13.3"/>
    </reaction>
</comment>
<keyword evidence="8" id="KW-0547">Nucleotide-binding</keyword>
<keyword evidence="5" id="KW-0597">Phosphoprotein</keyword>
<evidence type="ECO:0000256" key="7">
    <source>
        <dbReference type="ARBA" id="ARBA00022692"/>
    </source>
</evidence>
<evidence type="ECO:0000256" key="4">
    <source>
        <dbReference type="ARBA" id="ARBA00022475"/>
    </source>
</evidence>
<protein>
    <recommendedName>
        <fullName evidence="3">histidine kinase</fullName>
        <ecNumber evidence="3">2.7.13.3</ecNumber>
    </recommendedName>
</protein>
<evidence type="ECO:0000256" key="13">
    <source>
        <dbReference type="ARBA" id="ARBA00023136"/>
    </source>
</evidence>
<evidence type="ECO:0000256" key="3">
    <source>
        <dbReference type="ARBA" id="ARBA00012438"/>
    </source>
</evidence>
<evidence type="ECO:0000256" key="1">
    <source>
        <dbReference type="ARBA" id="ARBA00000085"/>
    </source>
</evidence>
<comment type="subcellular location">
    <subcellularLocation>
        <location evidence="2">Cell membrane</location>
        <topology evidence="2">Multi-pass membrane protein</topology>
    </subcellularLocation>
</comment>
<dbReference type="Gene3D" id="1.10.287.130">
    <property type="match status" value="1"/>
</dbReference>
<keyword evidence="10" id="KW-0067">ATP-binding</keyword>
<name>A0ABT8HS63_9BACL</name>
<evidence type="ECO:0000256" key="10">
    <source>
        <dbReference type="ARBA" id="ARBA00022840"/>
    </source>
</evidence>
<keyword evidence="9 17" id="KW-0418">Kinase</keyword>
<dbReference type="SMART" id="SM00304">
    <property type="entry name" value="HAMP"/>
    <property type="match status" value="1"/>
</dbReference>
<evidence type="ECO:0000259" key="16">
    <source>
        <dbReference type="PROSITE" id="PS50885"/>
    </source>
</evidence>
<keyword evidence="13 14" id="KW-0472">Membrane</keyword>
<dbReference type="SMART" id="SM00388">
    <property type="entry name" value="HisKA"/>
    <property type="match status" value="1"/>
</dbReference>
<keyword evidence="18" id="KW-1185">Reference proteome</keyword>
<dbReference type="PANTHER" id="PTHR45528">
    <property type="entry name" value="SENSOR HISTIDINE KINASE CPXA"/>
    <property type="match status" value="1"/>
</dbReference>
<dbReference type="InterPro" id="IPR003594">
    <property type="entry name" value="HATPase_dom"/>
</dbReference>
<feature type="transmembrane region" description="Helical" evidence="14">
    <location>
        <begin position="151"/>
        <end position="168"/>
    </location>
</feature>
<dbReference type="PROSITE" id="PS50885">
    <property type="entry name" value="HAMP"/>
    <property type="match status" value="1"/>
</dbReference>
<evidence type="ECO:0000256" key="2">
    <source>
        <dbReference type="ARBA" id="ARBA00004651"/>
    </source>
</evidence>
<evidence type="ECO:0000256" key="14">
    <source>
        <dbReference type="SAM" id="Phobius"/>
    </source>
</evidence>
<dbReference type="RefSeq" id="WP_301164373.1">
    <property type="nucleotide sequence ID" value="NZ_JAUHTR010000001.1"/>
</dbReference>
<feature type="domain" description="Histidine kinase" evidence="15">
    <location>
        <begin position="230"/>
        <end position="437"/>
    </location>
</feature>
<evidence type="ECO:0000256" key="8">
    <source>
        <dbReference type="ARBA" id="ARBA00022741"/>
    </source>
</evidence>
<dbReference type="InterPro" id="IPR003661">
    <property type="entry name" value="HisK_dim/P_dom"/>
</dbReference>
<dbReference type="Pfam" id="PF00672">
    <property type="entry name" value="HAMP"/>
    <property type="match status" value="1"/>
</dbReference>
<comment type="caution">
    <text evidence="17">The sequence shown here is derived from an EMBL/GenBank/DDBJ whole genome shotgun (WGS) entry which is preliminary data.</text>
</comment>
<dbReference type="PRINTS" id="PR00344">
    <property type="entry name" value="BCTRLSENSOR"/>
</dbReference>
<evidence type="ECO:0000256" key="9">
    <source>
        <dbReference type="ARBA" id="ARBA00022777"/>
    </source>
</evidence>
<dbReference type="InterPro" id="IPR036097">
    <property type="entry name" value="HisK_dim/P_sf"/>
</dbReference>
<sequence length="437" mass="49306">MKIGRKIRWSYWIILVIVFSVIAVSFQIFSERYLLNQARKDLRSDASSVSEVLSNVPIKKEAVRLRVVEKRMETAGQLLGSRILVRDKQKQVIFTNLTEKEAASFQQKQDQYVAETLPIYNKKSVIKGYVTLITKVENIQALKTIMRKTQMIGWVIAAIAAILMGLYLERSITLPIQKLRSHMQQFQIKGTYRPLNLTSKDEIADLAESFSGLAEKIKQYDRQQKDFLQNASHELKTPLMGIQGNAEGIMDGVIEGEEVKQSLETIIAESQRLKKIVEELSLLLMLENVEEIYHFKEIRLVTLLEQVVTSLRPVGENKGIHIFVKDGPDVKMMADADRIKQALHNILGNALRYAESEITISWSTKSRWLILSVEDDGKGLVNGTEQEVFERFYKGNNGGTGIGLAISKVIIEAHGGTVSAQNTNTRGAVFILSLPMI</sequence>
<dbReference type="EC" id="2.7.13.3" evidence="3"/>
<keyword evidence="12" id="KW-0902">Two-component regulatory system</keyword>
<evidence type="ECO:0000256" key="11">
    <source>
        <dbReference type="ARBA" id="ARBA00022989"/>
    </source>
</evidence>
<dbReference type="InterPro" id="IPR036890">
    <property type="entry name" value="HATPase_C_sf"/>
</dbReference>
<dbReference type="InterPro" id="IPR004358">
    <property type="entry name" value="Sig_transdc_His_kin-like_C"/>
</dbReference>
<keyword evidence="7 14" id="KW-0812">Transmembrane</keyword>